<feature type="compositionally biased region" description="Gly residues" evidence="1">
    <location>
        <begin position="85"/>
        <end position="167"/>
    </location>
</feature>
<comment type="caution">
    <text evidence="2">The sequence shown here is derived from an EMBL/GenBank/DDBJ whole genome shotgun (WGS) entry which is preliminary data.</text>
</comment>
<gene>
    <name evidence="2" type="ORF">GCK72_009932</name>
</gene>
<dbReference type="EMBL" id="WUAV01000003">
    <property type="protein sequence ID" value="KAF1761676.1"/>
    <property type="molecule type" value="Genomic_DNA"/>
</dbReference>
<dbReference type="GeneID" id="78774948"/>
<sequence>MYCYGKFPVLRHSTVDHDEECCEPTEEIVQIIPVHFLQNPEFDSLDSDDVIFVCPALPTFHLLAYDLAYQNEEFERRTGAIGANIPGGGGGGGPPLNPPGGGGGGGGGGPDPGGGGGGGGPPRTGGSPPGGGGGGGPPVIGGSPPGGGGGGGPPVIGGKLGGGGPPVIGGSEEEPEDADGADNVILTENDNTSMYFDKPSLAASLRNLILACHIVSSVHICSSLVFLSTPLMSILSIRSTLIVSFVSRDSKN</sequence>
<reference evidence="2 3" key="1">
    <citation type="submission" date="2019-12" db="EMBL/GenBank/DDBJ databases">
        <title>Chromosome-level assembly of the Caenorhabditis remanei genome.</title>
        <authorList>
            <person name="Teterina A.A."/>
            <person name="Willis J.H."/>
            <person name="Phillips P.C."/>
        </authorList>
    </citation>
    <scope>NUCLEOTIDE SEQUENCE [LARGE SCALE GENOMIC DNA]</scope>
    <source>
        <strain evidence="2 3">PX506</strain>
        <tissue evidence="2">Whole organism</tissue>
    </source>
</reference>
<organism evidence="2 3">
    <name type="scientific">Caenorhabditis remanei</name>
    <name type="common">Caenorhabditis vulgaris</name>
    <dbReference type="NCBI Taxonomy" id="31234"/>
    <lineage>
        <taxon>Eukaryota</taxon>
        <taxon>Metazoa</taxon>
        <taxon>Ecdysozoa</taxon>
        <taxon>Nematoda</taxon>
        <taxon>Chromadorea</taxon>
        <taxon>Rhabditida</taxon>
        <taxon>Rhabditina</taxon>
        <taxon>Rhabditomorpha</taxon>
        <taxon>Rhabditoidea</taxon>
        <taxon>Rhabditidae</taxon>
        <taxon>Peloderinae</taxon>
        <taxon>Caenorhabditis</taxon>
    </lineage>
</organism>
<dbReference type="AlphaFoldDB" id="A0A6A5H490"/>
<evidence type="ECO:0000256" key="1">
    <source>
        <dbReference type="SAM" id="MobiDB-lite"/>
    </source>
</evidence>
<dbReference type="RefSeq" id="XP_053587181.1">
    <property type="nucleotide sequence ID" value="XM_053727604.1"/>
</dbReference>
<feature type="region of interest" description="Disordered" evidence="1">
    <location>
        <begin position="80"/>
        <end position="179"/>
    </location>
</feature>
<dbReference type="CTD" id="78774948"/>
<proteinExistence type="predicted"/>
<dbReference type="KEGG" id="crq:GCK72_009932"/>
<name>A0A6A5H490_CAERE</name>
<dbReference type="Proteomes" id="UP000483820">
    <property type="component" value="Chromosome III"/>
</dbReference>
<accession>A0A6A5H490</accession>
<protein>
    <submittedName>
        <fullName evidence="2">Uncharacterized protein</fullName>
    </submittedName>
</protein>
<evidence type="ECO:0000313" key="3">
    <source>
        <dbReference type="Proteomes" id="UP000483820"/>
    </source>
</evidence>
<evidence type="ECO:0000313" key="2">
    <source>
        <dbReference type="EMBL" id="KAF1761676.1"/>
    </source>
</evidence>